<dbReference type="PANTHER" id="PTHR28259:SF16">
    <property type="entry name" value="FLUORIDE-SPECIFIC ION CHANNEL FLUC 2"/>
    <property type="match status" value="1"/>
</dbReference>
<gene>
    <name evidence="14" type="primary">fluC</name>
    <name evidence="14" type="synonym">crcB</name>
    <name evidence="15" type="ORF">LRN_0159</name>
</gene>
<evidence type="ECO:0000256" key="4">
    <source>
        <dbReference type="ARBA" id="ARBA00022692"/>
    </source>
</evidence>
<evidence type="ECO:0000256" key="6">
    <source>
        <dbReference type="ARBA" id="ARBA00022989"/>
    </source>
</evidence>
<dbReference type="PANTHER" id="PTHR28259">
    <property type="entry name" value="FLUORIDE EXPORT PROTEIN 1-RELATED"/>
    <property type="match status" value="1"/>
</dbReference>
<dbReference type="Proteomes" id="UP000031011">
    <property type="component" value="Unassembled WGS sequence"/>
</dbReference>
<sequence length="119" mass="12711">MRIGRKIMIITGIGAVIGALVRYNLTAFIKGKLGTNFPIATLIINLTGAFLLGIVKDAEFALLVGTGILGGYTTFSTYNVELLTLIRNKAWSKACSYFVLSGIFGPVAAFLGWYLAGLC</sequence>
<evidence type="ECO:0000256" key="9">
    <source>
        <dbReference type="ARBA" id="ARBA00023136"/>
    </source>
</evidence>
<dbReference type="AlphaFoldDB" id="A0A837DUQ2"/>
<dbReference type="GO" id="GO:0005886">
    <property type="term" value="C:plasma membrane"/>
    <property type="evidence" value="ECO:0007669"/>
    <property type="project" value="UniProtKB-SubCell"/>
</dbReference>
<keyword evidence="10 14" id="KW-0407">Ion channel</keyword>
<evidence type="ECO:0000256" key="12">
    <source>
        <dbReference type="ARBA" id="ARBA00035585"/>
    </source>
</evidence>
<feature type="transmembrane region" description="Helical" evidence="14">
    <location>
        <begin position="6"/>
        <end position="25"/>
    </location>
</feature>
<dbReference type="HAMAP" id="MF_00454">
    <property type="entry name" value="FluC"/>
    <property type="match status" value="1"/>
</dbReference>
<comment type="catalytic activity">
    <reaction evidence="12">
        <text>fluoride(in) = fluoride(out)</text>
        <dbReference type="Rhea" id="RHEA:76159"/>
        <dbReference type="ChEBI" id="CHEBI:17051"/>
    </reaction>
    <physiologicalReaction direction="left-to-right" evidence="12">
        <dbReference type="Rhea" id="RHEA:76160"/>
    </physiologicalReaction>
</comment>
<evidence type="ECO:0000256" key="13">
    <source>
        <dbReference type="ARBA" id="ARBA00049940"/>
    </source>
</evidence>
<dbReference type="EMBL" id="AWYA01000086">
    <property type="protein sequence ID" value="KIC04736.1"/>
    <property type="molecule type" value="Genomic_DNA"/>
</dbReference>
<keyword evidence="6 14" id="KW-1133">Transmembrane helix</keyword>
<keyword evidence="2 14" id="KW-0813">Transport</keyword>
<keyword evidence="4 14" id="KW-0812">Transmembrane</keyword>
<keyword evidence="9 14" id="KW-0472">Membrane</keyword>
<protein>
    <recommendedName>
        <fullName evidence="14">Fluoride-specific ion channel FluC</fullName>
    </recommendedName>
</protein>
<keyword evidence="8 14" id="KW-0406">Ion transport</keyword>
<evidence type="ECO:0000256" key="7">
    <source>
        <dbReference type="ARBA" id="ARBA00023053"/>
    </source>
</evidence>
<dbReference type="Pfam" id="PF02537">
    <property type="entry name" value="CRCB"/>
    <property type="match status" value="1"/>
</dbReference>
<reference evidence="15 16" key="1">
    <citation type="journal article" date="2015" name="BMC Microbiol.">
        <title>Lactobacillus ruminis strains cluster according to their mammalian gut source.</title>
        <authorList>
            <person name="O' Donnell M.M."/>
            <person name="Harris H.M."/>
            <person name="Lynch D.B."/>
            <person name="Ross R.P."/>
            <person name="O'Toole P.W."/>
        </authorList>
    </citation>
    <scope>NUCLEOTIDE SEQUENCE [LARGE SCALE GENOMIC DNA]</scope>
    <source>
        <strain evidence="15 16">DPC 6832</strain>
    </source>
</reference>
<accession>A0A837DUQ2</accession>
<dbReference type="NCBIfam" id="TIGR00494">
    <property type="entry name" value="crcB"/>
    <property type="match status" value="1"/>
</dbReference>
<keyword evidence="7 14" id="KW-0915">Sodium</keyword>
<feature type="binding site" evidence="14">
    <location>
        <position position="73"/>
    </location>
    <ligand>
        <name>Na(+)</name>
        <dbReference type="ChEBI" id="CHEBI:29101"/>
        <note>structural</note>
    </ligand>
</feature>
<feature type="transmembrane region" description="Helical" evidence="14">
    <location>
        <begin position="61"/>
        <end position="85"/>
    </location>
</feature>
<evidence type="ECO:0000256" key="5">
    <source>
        <dbReference type="ARBA" id="ARBA00022723"/>
    </source>
</evidence>
<organism evidence="15 16">
    <name type="scientific">Ligilactobacillus ruminis DPC 6832</name>
    <dbReference type="NCBI Taxonomy" id="1402208"/>
    <lineage>
        <taxon>Bacteria</taxon>
        <taxon>Bacillati</taxon>
        <taxon>Bacillota</taxon>
        <taxon>Bacilli</taxon>
        <taxon>Lactobacillales</taxon>
        <taxon>Lactobacillaceae</taxon>
        <taxon>Ligilactobacillus</taxon>
    </lineage>
</organism>
<dbReference type="GO" id="GO:0062054">
    <property type="term" value="F:fluoride channel activity"/>
    <property type="evidence" value="ECO:0007669"/>
    <property type="project" value="UniProtKB-UniRule"/>
</dbReference>
<feature type="transmembrane region" description="Helical" evidence="14">
    <location>
        <begin position="97"/>
        <end position="116"/>
    </location>
</feature>
<dbReference type="GO" id="GO:0046872">
    <property type="term" value="F:metal ion binding"/>
    <property type="evidence" value="ECO:0007669"/>
    <property type="project" value="UniProtKB-KW"/>
</dbReference>
<proteinExistence type="inferred from homology"/>
<feature type="binding site" evidence="14">
    <location>
        <position position="70"/>
    </location>
    <ligand>
        <name>Na(+)</name>
        <dbReference type="ChEBI" id="CHEBI:29101"/>
        <note>structural</note>
    </ligand>
</feature>
<evidence type="ECO:0000256" key="11">
    <source>
        <dbReference type="ARBA" id="ARBA00035120"/>
    </source>
</evidence>
<evidence type="ECO:0000256" key="1">
    <source>
        <dbReference type="ARBA" id="ARBA00004651"/>
    </source>
</evidence>
<evidence type="ECO:0000256" key="14">
    <source>
        <dbReference type="HAMAP-Rule" id="MF_00454"/>
    </source>
</evidence>
<keyword evidence="3 14" id="KW-1003">Cell membrane</keyword>
<evidence type="ECO:0000313" key="16">
    <source>
        <dbReference type="Proteomes" id="UP000031011"/>
    </source>
</evidence>
<comment type="caution">
    <text evidence="15">The sequence shown here is derived from an EMBL/GenBank/DDBJ whole genome shotgun (WGS) entry which is preliminary data.</text>
</comment>
<evidence type="ECO:0000256" key="10">
    <source>
        <dbReference type="ARBA" id="ARBA00023303"/>
    </source>
</evidence>
<evidence type="ECO:0000256" key="2">
    <source>
        <dbReference type="ARBA" id="ARBA00022448"/>
    </source>
</evidence>
<dbReference type="InterPro" id="IPR003691">
    <property type="entry name" value="FluC"/>
</dbReference>
<name>A0A837DUQ2_9LACO</name>
<comment type="subcellular location">
    <subcellularLocation>
        <location evidence="1 14">Cell membrane</location>
        <topology evidence="1 14">Multi-pass membrane protein</topology>
    </subcellularLocation>
</comment>
<evidence type="ECO:0000313" key="15">
    <source>
        <dbReference type="EMBL" id="KIC04736.1"/>
    </source>
</evidence>
<comment type="similarity">
    <text evidence="11 14">Belongs to the fluoride channel Fluc/FEX (TC 1.A.43) family.</text>
</comment>
<dbReference type="GO" id="GO:0140114">
    <property type="term" value="P:cellular detoxification of fluoride"/>
    <property type="evidence" value="ECO:0007669"/>
    <property type="project" value="UniProtKB-UniRule"/>
</dbReference>
<keyword evidence="5 14" id="KW-0479">Metal-binding</keyword>
<evidence type="ECO:0000256" key="8">
    <source>
        <dbReference type="ARBA" id="ARBA00023065"/>
    </source>
</evidence>
<evidence type="ECO:0000256" key="3">
    <source>
        <dbReference type="ARBA" id="ARBA00022475"/>
    </source>
</evidence>
<feature type="transmembrane region" description="Helical" evidence="14">
    <location>
        <begin position="37"/>
        <end position="55"/>
    </location>
</feature>
<comment type="activity regulation">
    <text evidence="14">Na(+) is not transported, but it plays an essential structural role and its presence is essential for fluoride channel function.</text>
</comment>
<comment type="function">
    <text evidence="13 14">Fluoride-specific ion channel. Important for reducing fluoride concentration in the cell, thus reducing its toxicity.</text>
</comment>